<comment type="similarity">
    <text evidence="1">Belongs to the ROK (NagC/XylR) family.</text>
</comment>
<reference evidence="2 3" key="1">
    <citation type="submission" date="2020-03" db="EMBL/GenBank/DDBJ databases">
        <title>Sequencing the genomes of 1000 actinobacteria strains.</title>
        <authorList>
            <person name="Klenk H.-P."/>
        </authorList>
    </citation>
    <scope>NUCLEOTIDE SEQUENCE [LARGE SCALE GENOMIC DNA]</scope>
    <source>
        <strain evidence="2 3">DSM 45668</strain>
    </source>
</reference>
<evidence type="ECO:0000313" key="2">
    <source>
        <dbReference type="EMBL" id="NIH80116.1"/>
    </source>
</evidence>
<keyword evidence="2" id="KW-0808">Transferase</keyword>
<dbReference type="InterPro" id="IPR036388">
    <property type="entry name" value="WH-like_DNA-bd_sf"/>
</dbReference>
<dbReference type="InterPro" id="IPR036390">
    <property type="entry name" value="WH_DNA-bd_sf"/>
</dbReference>
<dbReference type="Proteomes" id="UP000754495">
    <property type="component" value="Unassembled WGS sequence"/>
</dbReference>
<dbReference type="PANTHER" id="PTHR18964:SF149">
    <property type="entry name" value="BIFUNCTIONAL UDP-N-ACETYLGLUCOSAMINE 2-EPIMERASE_N-ACETYLMANNOSAMINE KINASE"/>
    <property type="match status" value="1"/>
</dbReference>
<dbReference type="SUPFAM" id="SSF46785">
    <property type="entry name" value="Winged helix' DNA-binding domain"/>
    <property type="match status" value="1"/>
</dbReference>
<protein>
    <submittedName>
        <fullName evidence="2">NBD/HSP70 family sugar kinase</fullName>
    </submittedName>
</protein>
<dbReference type="RefSeq" id="WP_167113816.1">
    <property type="nucleotide sequence ID" value="NZ_JAANOU010000001.1"/>
</dbReference>
<sequence>MTVPGPQTSARQSSLRARNLALVARTVCASARPLSRADVAAATSMTRTTATRLADELVAAGVLAEIEPDGGGRRGRPATPLVPGSRLAALGLQVNAGFLAVRVIDLRGRVVAESLEYADLVGSDPARALARLGTLAARVLGGLPGELRLVGAGLALPGIVAAADGALLRAPNLGWSGVRPADLLAPAAVAGLPLRAGNEANLAARTVAEVAPGRPGPFADFVYLSGEIGIGGAAVVGGAVMAGQHGWAGEIGHVCVDPAGPACRCGSTGCLETYAGRDALLAAAGLPPASTPAHLAELAAAGDARARAAVTAAAHALGVALAGVINVLDIPTVVLGGHLAQVADLLRPELAARLRARVLSARWTAPAIHAAPDNSAPGATGAAYHELAAVLADPVRWLG</sequence>
<dbReference type="EMBL" id="JAANOU010000001">
    <property type="protein sequence ID" value="NIH80116.1"/>
    <property type="molecule type" value="Genomic_DNA"/>
</dbReference>
<evidence type="ECO:0000313" key="3">
    <source>
        <dbReference type="Proteomes" id="UP000754495"/>
    </source>
</evidence>
<name>A0ABX0ST26_9PSEU</name>
<proteinExistence type="inferred from homology"/>
<organism evidence="2 3">
    <name type="scientific">Amycolatopsis viridis</name>
    <dbReference type="NCBI Taxonomy" id="185678"/>
    <lineage>
        <taxon>Bacteria</taxon>
        <taxon>Bacillati</taxon>
        <taxon>Actinomycetota</taxon>
        <taxon>Actinomycetes</taxon>
        <taxon>Pseudonocardiales</taxon>
        <taxon>Pseudonocardiaceae</taxon>
        <taxon>Amycolatopsis</taxon>
    </lineage>
</organism>
<dbReference type="GO" id="GO:0016301">
    <property type="term" value="F:kinase activity"/>
    <property type="evidence" value="ECO:0007669"/>
    <property type="project" value="UniProtKB-KW"/>
</dbReference>
<dbReference type="SUPFAM" id="SSF53067">
    <property type="entry name" value="Actin-like ATPase domain"/>
    <property type="match status" value="2"/>
</dbReference>
<gene>
    <name evidence="2" type="ORF">FHX46_002646</name>
</gene>
<dbReference type="Pfam" id="PF00480">
    <property type="entry name" value="ROK"/>
    <property type="match status" value="1"/>
</dbReference>
<evidence type="ECO:0000256" key="1">
    <source>
        <dbReference type="ARBA" id="ARBA00006479"/>
    </source>
</evidence>
<keyword evidence="3" id="KW-1185">Reference proteome</keyword>
<dbReference type="Gene3D" id="3.30.420.40">
    <property type="match status" value="2"/>
</dbReference>
<dbReference type="InterPro" id="IPR043129">
    <property type="entry name" value="ATPase_NBD"/>
</dbReference>
<accession>A0ABX0ST26</accession>
<comment type="caution">
    <text evidence="2">The sequence shown here is derived from an EMBL/GenBank/DDBJ whole genome shotgun (WGS) entry which is preliminary data.</text>
</comment>
<dbReference type="InterPro" id="IPR000600">
    <property type="entry name" value="ROK"/>
</dbReference>
<dbReference type="PANTHER" id="PTHR18964">
    <property type="entry name" value="ROK (REPRESSOR, ORF, KINASE) FAMILY"/>
    <property type="match status" value="1"/>
</dbReference>
<dbReference type="Gene3D" id="1.10.10.10">
    <property type="entry name" value="Winged helix-like DNA-binding domain superfamily/Winged helix DNA-binding domain"/>
    <property type="match status" value="1"/>
</dbReference>
<keyword evidence="2" id="KW-0418">Kinase</keyword>